<accession>A0AAX4HBP4</accession>
<dbReference type="PROSITE" id="PS51188">
    <property type="entry name" value="ZF_CR"/>
    <property type="match status" value="1"/>
</dbReference>
<evidence type="ECO:0000259" key="7">
    <source>
        <dbReference type="PROSITE" id="PS50076"/>
    </source>
</evidence>
<evidence type="ECO:0000259" key="8">
    <source>
        <dbReference type="PROSITE" id="PS51188"/>
    </source>
</evidence>
<sequence length="647" mass="71597">MHASSHASHASLHNSMEKLKHKQQTCKAKTIFHLETRSIAHQFPITKLFPNPPRTAPQQPGLALCLPPPCTGCFGGFSSQLRLWSLPHEPAKHRIHSMVFESHLYDVLMVSVTATSEEISRSYKRLALKYHPDKTNHNETLTEKFKDITNAYEILRDLKQRLIYDKHGKQGLESSALAADPGHTSRRPSFYQDIHSQMPSNGYGYEHSKVYSLFIVELDPMYDGDVPFLNPFGHSGFSDFHGHQFSYSNVPYSVNEQYPYDCDNGPVNDPGVASHAPAHKERGSDIHHTFQATLTDMYYGKTVKFLLPRMTKCVSCDGNGCLHPESCLRCGGSGRLTISMGDRHARLQETCVCGECRGRGIAFDPYDVCDKCEGGYRPEKESVKVYILPGSKHGDSFVLGGKGDEGPHIIPGDVIISLEEIAHPFLVRKGDDLYMDHDIDLKTALCGGVIIIPNYLKEGEDLSVSVNVHGHKNINDSLHLAVHQGEIVGTIDSRNPKMVKGLGMPINPLMKNGIHYQTCKDLSMRDSSSLIRGDLIITFHVKLPSISDLGSEKRLAALLKLLPGASIQQSDKKLFRECSLSNMPPLPLASTPLTPGDTHQHEPPLPTSNGNGHSNGAQKVNGDSANENRRKRQKRSDPNDRSNGVAS</sequence>
<evidence type="ECO:0000313" key="9">
    <source>
        <dbReference type="EMBL" id="WPK25888.1"/>
    </source>
</evidence>
<dbReference type="GeneID" id="88174286"/>
<feature type="compositionally biased region" description="Polar residues" evidence="6">
    <location>
        <begin position="607"/>
        <end position="625"/>
    </location>
</feature>
<dbReference type="InterPro" id="IPR018253">
    <property type="entry name" value="DnaJ_domain_CS"/>
</dbReference>
<dbReference type="Pfam" id="PF01556">
    <property type="entry name" value="DnaJ_C"/>
    <property type="match status" value="1"/>
</dbReference>
<dbReference type="Gene3D" id="2.10.230.10">
    <property type="entry name" value="Heat shock protein DnaJ, cysteine-rich domain"/>
    <property type="match status" value="1"/>
</dbReference>
<feature type="zinc finger region" description="CR-type" evidence="5">
    <location>
        <begin position="300"/>
        <end position="381"/>
    </location>
</feature>
<dbReference type="InterPro" id="IPR008971">
    <property type="entry name" value="HSP40/DnaJ_pept-bd"/>
</dbReference>
<dbReference type="Proteomes" id="UP001338582">
    <property type="component" value="Chromosome 4"/>
</dbReference>
<proteinExistence type="predicted"/>
<dbReference type="GO" id="GO:0008270">
    <property type="term" value="F:zinc ion binding"/>
    <property type="evidence" value="ECO:0007669"/>
    <property type="project" value="UniProtKB-KW"/>
</dbReference>
<dbReference type="InterPro" id="IPR036410">
    <property type="entry name" value="HSP_DnaJ_Cys-rich_dom_sf"/>
</dbReference>
<keyword evidence="10" id="KW-1185">Reference proteome</keyword>
<dbReference type="PROSITE" id="PS50076">
    <property type="entry name" value="DNAJ_2"/>
    <property type="match status" value="1"/>
</dbReference>
<evidence type="ECO:0000256" key="4">
    <source>
        <dbReference type="ARBA" id="ARBA00022833"/>
    </source>
</evidence>
<dbReference type="SUPFAM" id="SSF49493">
    <property type="entry name" value="HSP40/DnaJ peptide-binding domain"/>
    <property type="match status" value="2"/>
</dbReference>
<dbReference type="RefSeq" id="XP_062878270.1">
    <property type="nucleotide sequence ID" value="XM_063022200.1"/>
</dbReference>
<evidence type="ECO:0000256" key="5">
    <source>
        <dbReference type="PROSITE-ProRule" id="PRU00546"/>
    </source>
</evidence>
<dbReference type="PANTHER" id="PTHR43888">
    <property type="entry name" value="DNAJ-LIKE-2, ISOFORM A-RELATED"/>
    <property type="match status" value="1"/>
</dbReference>
<feature type="region of interest" description="Disordered" evidence="6">
    <location>
        <begin position="586"/>
        <end position="647"/>
    </location>
</feature>
<dbReference type="AlphaFoldDB" id="A0AAX4HBP4"/>
<feature type="domain" description="J" evidence="7">
    <location>
        <begin position="103"/>
        <end position="168"/>
    </location>
</feature>
<evidence type="ECO:0000256" key="2">
    <source>
        <dbReference type="ARBA" id="ARBA00022737"/>
    </source>
</evidence>
<dbReference type="Pfam" id="PF00226">
    <property type="entry name" value="DnaJ"/>
    <property type="match status" value="1"/>
</dbReference>
<dbReference type="SMART" id="SM00271">
    <property type="entry name" value="DnaJ"/>
    <property type="match status" value="1"/>
</dbReference>
<keyword evidence="1 5" id="KW-0479">Metal-binding</keyword>
<dbReference type="InterPro" id="IPR044713">
    <property type="entry name" value="DNJA1/2-like"/>
</dbReference>
<dbReference type="CDD" id="cd10719">
    <property type="entry name" value="DnaJ_zf"/>
    <property type="match status" value="1"/>
</dbReference>
<keyword evidence="2" id="KW-0677">Repeat</keyword>
<keyword evidence="3 5" id="KW-0863">Zinc-finger</keyword>
<feature type="domain" description="CR-type" evidence="8">
    <location>
        <begin position="300"/>
        <end position="381"/>
    </location>
</feature>
<dbReference type="PROSITE" id="PS00636">
    <property type="entry name" value="DNAJ_1"/>
    <property type="match status" value="1"/>
</dbReference>
<dbReference type="SUPFAM" id="SSF46565">
    <property type="entry name" value="Chaperone J-domain"/>
    <property type="match status" value="1"/>
</dbReference>
<gene>
    <name evidence="9" type="ORF">PUMCH_003222</name>
</gene>
<evidence type="ECO:0000313" key="10">
    <source>
        <dbReference type="Proteomes" id="UP001338582"/>
    </source>
</evidence>
<evidence type="ECO:0008006" key="11">
    <source>
        <dbReference type="Google" id="ProtNLM"/>
    </source>
</evidence>
<dbReference type="InterPro" id="IPR002939">
    <property type="entry name" value="DnaJ_C"/>
</dbReference>
<dbReference type="Gene3D" id="2.60.260.20">
    <property type="entry name" value="Urease metallochaperone UreE, N-terminal domain"/>
    <property type="match status" value="2"/>
</dbReference>
<dbReference type="PRINTS" id="PR00625">
    <property type="entry name" value="JDOMAIN"/>
</dbReference>
<keyword evidence="4 5" id="KW-0862">Zinc</keyword>
<name>A0AAX4HBP4_9ASCO</name>
<dbReference type="InterPro" id="IPR036869">
    <property type="entry name" value="J_dom_sf"/>
</dbReference>
<dbReference type="CDD" id="cd10747">
    <property type="entry name" value="DnaJ_C"/>
    <property type="match status" value="1"/>
</dbReference>
<dbReference type="GO" id="GO:0030544">
    <property type="term" value="F:Hsp70 protein binding"/>
    <property type="evidence" value="ECO:0007669"/>
    <property type="project" value="InterPro"/>
</dbReference>
<dbReference type="GO" id="GO:0006457">
    <property type="term" value="P:protein folding"/>
    <property type="evidence" value="ECO:0007669"/>
    <property type="project" value="InterPro"/>
</dbReference>
<dbReference type="InterPro" id="IPR001623">
    <property type="entry name" value="DnaJ_domain"/>
</dbReference>
<evidence type="ECO:0000256" key="1">
    <source>
        <dbReference type="ARBA" id="ARBA00022723"/>
    </source>
</evidence>
<dbReference type="EMBL" id="CP138897">
    <property type="protein sequence ID" value="WPK25888.1"/>
    <property type="molecule type" value="Genomic_DNA"/>
</dbReference>
<dbReference type="GO" id="GO:0051082">
    <property type="term" value="F:unfolded protein binding"/>
    <property type="evidence" value="ECO:0007669"/>
    <property type="project" value="InterPro"/>
</dbReference>
<evidence type="ECO:0000256" key="6">
    <source>
        <dbReference type="SAM" id="MobiDB-lite"/>
    </source>
</evidence>
<dbReference type="Gene3D" id="1.10.287.110">
    <property type="entry name" value="DnaJ domain"/>
    <property type="match status" value="1"/>
</dbReference>
<dbReference type="SUPFAM" id="SSF57938">
    <property type="entry name" value="DnaJ/Hsp40 cysteine-rich domain"/>
    <property type="match status" value="1"/>
</dbReference>
<protein>
    <recommendedName>
        <fullName evidence="11">J domain-containing protein</fullName>
    </recommendedName>
</protein>
<dbReference type="InterPro" id="IPR001305">
    <property type="entry name" value="HSP_DnaJ_Cys-rich_dom"/>
</dbReference>
<organism evidence="9 10">
    <name type="scientific">Australozyma saopauloensis</name>
    <dbReference type="NCBI Taxonomy" id="291208"/>
    <lineage>
        <taxon>Eukaryota</taxon>
        <taxon>Fungi</taxon>
        <taxon>Dikarya</taxon>
        <taxon>Ascomycota</taxon>
        <taxon>Saccharomycotina</taxon>
        <taxon>Pichiomycetes</taxon>
        <taxon>Metschnikowiaceae</taxon>
        <taxon>Australozyma</taxon>
    </lineage>
</organism>
<dbReference type="CDD" id="cd06257">
    <property type="entry name" value="DnaJ"/>
    <property type="match status" value="1"/>
</dbReference>
<evidence type="ECO:0000256" key="3">
    <source>
        <dbReference type="ARBA" id="ARBA00022771"/>
    </source>
</evidence>
<dbReference type="KEGG" id="asau:88174286"/>
<reference evidence="9 10" key="1">
    <citation type="submission" date="2023-10" db="EMBL/GenBank/DDBJ databases">
        <title>Draft Genome Sequence of Candida saopaulonensis from a very Premature Infant with Sepsis.</title>
        <authorList>
            <person name="Ning Y."/>
            <person name="Dai R."/>
            <person name="Xiao M."/>
            <person name="Xu Y."/>
            <person name="Yan Q."/>
            <person name="Zhang L."/>
        </authorList>
    </citation>
    <scope>NUCLEOTIDE SEQUENCE [LARGE SCALE GENOMIC DNA]</scope>
    <source>
        <strain evidence="9 10">19XY460</strain>
    </source>
</reference>